<name>A0ABT6HVM8_9ACTN</name>
<dbReference type="EMBL" id="JARWBG010000041">
    <property type="protein sequence ID" value="MDH2392386.1"/>
    <property type="molecule type" value="Genomic_DNA"/>
</dbReference>
<reference evidence="1 2" key="1">
    <citation type="submission" date="2023-04" db="EMBL/GenBank/DDBJ databases">
        <title>Streptomyces chengmaiensis sp. nov. isolated from the stem of mangrove plant in Hainan.</title>
        <authorList>
            <person name="Huang X."/>
            <person name="Zhou S."/>
            <person name="Chu X."/>
            <person name="Xie Y."/>
            <person name="Lin Y."/>
        </authorList>
    </citation>
    <scope>NUCLEOTIDE SEQUENCE [LARGE SCALE GENOMIC DNA]</scope>
    <source>
        <strain evidence="1 2">HNM0663</strain>
    </source>
</reference>
<keyword evidence="2" id="KW-1185">Reference proteome</keyword>
<evidence type="ECO:0000313" key="2">
    <source>
        <dbReference type="Proteomes" id="UP001223144"/>
    </source>
</evidence>
<sequence>MDLSLSASEFRLLRHLALADMPYSDEETTPAAVRGLDDEKMQDDVRSLAWRGMVAADGSNLSLTPLGAAAHYAAEVELLSARLVDVSALADRLERLAPSLAREMHAVRQVTAGAWSLEEARRYVSDKDGTDAD</sequence>
<dbReference type="RefSeq" id="WP_279931445.1">
    <property type="nucleotide sequence ID" value="NZ_JARWBG010000041.1"/>
</dbReference>
<organism evidence="1 2">
    <name type="scientific">Streptomyces chengmaiensis</name>
    <dbReference type="NCBI Taxonomy" id="3040919"/>
    <lineage>
        <taxon>Bacteria</taxon>
        <taxon>Bacillati</taxon>
        <taxon>Actinomycetota</taxon>
        <taxon>Actinomycetes</taxon>
        <taxon>Kitasatosporales</taxon>
        <taxon>Streptomycetaceae</taxon>
        <taxon>Streptomyces</taxon>
    </lineage>
</organism>
<accession>A0ABT6HVM8</accession>
<evidence type="ECO:0000313" key="1">
    <source>
        <dbReference type="EMBL" id="MDH2392386.1"/>
    </source>
</evidence>
<dbReference type="Proteomes" id="UP001223144">
    <property type="component" value="Unassembled WGS sequence"/>
</dbReference>
<comment type="caution">
    <text evidence="1">The sequence shown here is derived from an EMBL/GenBank/DDBJ whole genome shotgun (WGS) entry which is preliminary data.</text>
</comment>
<gene>
    <name evidence="1" type="ORF">QCN29_27140</name>
</gene>
<proteinExistence type="predicted"/>
<protein>
    <submittedName>
        <fullName evidence="1">Uncharacterized protein</fullName>
    </submittedName>
</protein>